<dbReference type="Proteomes" id="UP000562027">
    <property type="component" value="Unassembled WGS sequence"/>
</dbReference>
<organism evidence="2 3">
    <name type="scientific">Roseateles oligotrophus</name>
    <dbReference type="NCBI Taxonomy" id="1769250"/>
    <lineage>
        <taxon>Bacteria</taxon>
        <taxon>Pseudomonadati</taxon>
        <taxon>Pseudomonadota</taxon>
        <taxon>Betaproteobacteria</taxon>
        <taxon>Burkholderiales</taxon>
        <taxon>Sphaerotilaceae</taxon>
        <taxon>Roseateles</taxon>
    </lineage>
</organism>
<keyword evidence="3" id="KW-1185">Reference proteome</keyword>
<dbReference type="InterPro" id="IPR021313">
    <property type="entry name" value="DUF2909"/>
</dbReference>
<evidence type="ECO:0000313" key="3">
    <source>
        <dbReference type="Proteomes" id="UP000562027"/>
    </source>
</evidence>
<feature type="transmembrane region" description="Helical" evidence="1">
    <location>
        <begin position="43"/>
        <end position="66"/>
    </location>
</feature>
<evidence type="ECO:0008006" key="4">
    <source>
        <dbReference type="Google" id="ProtNLM"/>
    </source>
</evidence>
<keyword evidence="1" id="KW-1133">Transmembrane helix</keyword>
<name>A0A840LHJ8_9BURK</name>
<keyword evidence="1" id="KW-0472">Membrane</keyword>
<accession>A0A840LHJ8</accession>
<dbReference type="Pfam" id="PF11137">
    <property type="entry name" value="DUF2909"/>
    <property type="match status" value="1"/>
</dbReference>
<evidence type="ECO:0000313" key="2">
    <source>
        <dbReference type="EMBL" id="MBB4845688.1"/>
    </source>
</evidence>
<dbReference type="AlphaFoldDB" id="A0A840LHJ8"/>
<evidence type="ECO:0000256" key="1">
    <source>
        <dbReference type="SAM" id="Phobius"/>
    </source>
</evidence>
<dbReference type="EMBL" id="JACHLP010000011">
    <property type="protein sequence ID" value="MBB4845688.1"/>
    <property type="molecule type" value="Genomic_DNA"/>
</dbReference>
<proteinExistence type="predicted"/>
<sequence length="75" mass="7948">MKLVILIAFIGILGALAAAGLFMLRGGSGADKARRGPLMARALALRVGLSVALFLFILLSYLMGWIEPSGLPLHR</sequence>
<protein>
    <recommendedName>
        <fullName evidence="4">DUF2909 family protein</fullName>
    </recommendedName>
</protein>
<dbReference type="RefSeq" id="WP_184303918.1">
    <property type="nucleotide sequence ID" value="NZ_JACHLP010000011.1"/>
</dbReference>
<keyword evidence="1" id="KW-0812">Transmembrane</keyword>
<gene>
    <name evidence="2" type="ORF">HNP55_004240</name>
</gene>
<reference evidence="2 3" key="1">
    <citation type="submission" date="2020-08" db="EMBL/GenBank/DDBJ databases">
        <title>Functional genomics of gut bacteria from endangered species of beetles.</title>
        <authorList>
            <person name="Carlos-Shanley C."/>
        </authorList>
    </citation>
    <scope>NUCLEOTIDE SEQUENCE [LARGE SCALE GENOMIC DNA]</scope>
    <source>
        <strain evidence="2 3">S00239</strain>
    </source>
</reference>
<comment type="caution">
    <text evidence="2">The sequence shown here is derived from an EMBL/GenBank/DDBJ whole genome shotgun (WGS) entry which is preliminary data.</text>
</comment>